<accession>A0A8J2VU08</accession>
<gene>
    <name evidence="1" type="ORF">DCHRY22_LOCUS9962</name>
</gene>
<dbReference type="Proteomes" id="UP000789524">
    <property type="component" value="Unassembled WGS sequence"/>
</dbReference>
<sequence length="80" mass="9751">MWQKLAQMLYTDVDMMRYKDYNYYSDETVVPRRPKKNLPPLPEDKECSNSELKKTYVIVIKKRRQRRQINLPVLPENDEC</sequence>
<dbReference type="AlphaFoldDB" id="A0A8J2VU08"/>
<reference evidence="1" key="1">
    <citation type="submission" date="2021-09" db="EMBL/GenBank/DDBJ databases">
        <authorList>
            <person name="Martin H S."/>
        </authorList>
    </citation>
    <scope>NUCLEOTIDE SEQUENCE</scope>
</reference>
<dbReference type="EMBL" id="CAKASE010000067">
    <property type="protein sequence ID" value="CAG9571889.1"/>
    <property type="molecule type" value="Genomic_DNA"/>
</dbReference>
<evidence type="ECO:0000313" key="1">
    <source>
        <dbReference type="EMBL" id="CAG9571889.1"/>
    </source>
</evidence>
<proteinExistence type="predicted"/>
<evidence type="ECO:0000313" key="2">
    <source>
        <dbReference type="Proteomes" id="UP000789524"/>
    </source>
</evidence>
<protein>
    <submittedName>
        <fullName evidence="1">(African queen) hypothetical protein</fullName>
    </submittedName>
</protein>
<comment type="caution">
    <text evidence="1">The sequence shown here is derived from an EMBL/GenBank/DDBJ whole genome shotgun (WGS) entry which is preliminary data.</text>
</comment>
<keyword evidence="2" id="KW-1185">Reference proteome</keyword>
<organism evidence="1 2">
    <name type="scientific">Danaus chrysippus</name>
    <name type="common">African queen</name>
    <dbReference type="NCBI Taxonomy" id="151541"/>
    <lineage>
        <taxon>Eukaryota</taxon>
        <taxon>Metazoa</taxon>
        <taxon>Ecdysozoa</taxon>
        <taxon>Arthropoda</taxon>
        <taxon>Hexapoda</taxon>
        <taxon>Insecta</taxon>
        <taxon>Pterygota</taxon>
        <taxon>Neoptera</taxon>
        <taxon>Endopterygota</taxon>
        <taxon>Lepidoptera</taxon>
        <taxon>Glossata</taxon>
        <taxon>Ditrysia</taxon>
        <taxon>Papilionoidea</taxon>
        <taxon>Nymphalidae</taxon>
        <taxon>Danainae</taxon>
        <taxon>Danaini</taxon>
        <taxon>Danaina</taxon>
        <taxon>Danaus</taxon>
        <taxon>Anosia</taxon>
    </lineage>
</organism>
<name>A0A8J2VU08_9NEOP</name>